<dbReference type="EMBL" id="BJWL01000026">
    <property type="protein sequence ID" value="GFZ18102.1"/>
    <property type="molecule type" value="Genomic_DNA"/>
</dbReference>
<dbReference type="SUPFAM" id="SSF52540">
    <property type="entry name" value="P-loop containing nucleoside triphosphate hydrolases"/>
    <property type="match status" value="1"/>
</dbReference>
<feature type="domain" description="DC1" evidence="2">
    <location>
        <begin position="180"/>
        <end position="229"/>
    </location>
</feature>
<dbReference type="InterPro" id="IPR046349">
    <property type="entry name" value="C1-like_sf"/>
</dbReference>
<dbReference type="InterPro" id="IPR004146">
    <property type="entry name" value="DC1"/>
</dbReference>
<dbReference type="SUPFAM" id="SSF57889">
    <property type="entry name" value="Cysteine-rich domain"/>
    <property type="match status" value="1"/>
</dbReference>
<dbReference type="OrthoDB" id="851844at2759"/>
<proteinExistence type="predicted"/>
<comment type="caution">
    <text evidence="3">The sequence shown here is derived from an EMBL/GenBank/DDBJ whole genome shotgun (WGS) entry which is preliminary data.</text>
</comment>
<gene>
    <name evidence="3" type="ORF">Acr_26g0013710</name>
</gene>
<dbReference type="Pfam" id="PF03107">
    <property type="entry name" value="C1_2"/>
    <property type="match status" value="1"/>
</dbReference>
<reference evidence="3 4" key="1">
    <citation type="submission" date="2019-07" db="EMBL/GenBank/DDBJ databases">
        <title>De Novo Assembly of kiwifruit Actinidia rufa.</title>
        <authorList>
            <person name="Sugita-Konishi S."/>
            <person name="Sato K."/>
            <person name="Mori E."/>
            <person name="Abe Y."/>
            <person name="Kisaki G."/>
            <person name="Hamano K."/>
            <person name="Suezawa K."/>
            <person name="Otani M."/>
            <person name="Fukuda T."/>
            <person name="Manabe T."/>
            <person name="Gomi K."/>
            <person name="Tabuchi M."/>
            <person name="Akimitsu K."/>
            <person name="Kataoka I."/>
        </authorList>
    </citation>
    <scope>NUCLEOTIDE SEQUENCE [LARGE SCALE GENOMIC DNA]</scope>
    <source>
        <strain evidence="4">cv. Fuchu</strain>
    </source>
</reference>
<dbReference type="Proteomes" id="UP000585474">
    <property type="component" value="Unassembled WGS sequence"/>
</dbReference>
<evidence type="ECO:0000259" key="2">
    <source>
        <dbReference type="Pfam" id="PF03107"/>
    </source>
</evidence>
<sequence length="326" mass="37260">MVTMKGHPCTGKTTLARSIAAAHKWPLISLDDASVQSDHQFESTCQIALTQLKLGDSCHHRFLSRSKRSSRSIATTLGLYEGSTDCCGVQAARYFRVASVEQHDASSDCDAKNFSKLVVDTTRYIRDSDLYHALHYLAAYEGTLWVDFSDWEGNKFRYRERGEEKGKGEEENRQRDVIGHVHRLTVRVDEKRKNCSKEVIRRCRACLEPISGVEYNCDGCDLSVHKYCAELPDNQEISPQNHPPFLRQLPREYAFPERKGSNLCETHKRDFDECSECLFKTTLQSGLLPTVVLHPCHECWVLTAEAPKNRDSNTTTTQTNWKYDEM</sequence>
<dbReference type="InterPro" id="IPR027417">
    <property type="entry name" value="P-loop_NTPase"/>
</dbReference>
<keyword evidence="1" id="KW-0677">Repeat</keyword>
<evidence type="ECO:0000313" key="4">
    <source>
        <dbReference type="Proteomes" id="UP000585474"/>
    </source>
</evidence>
<dbReference type="Gene3D" id="3.40.50.300">
    <property type="entry name" value="P-loop containing nucleotide triphosphate hydrolases"/>
    <property type="match status" value="1"/>
</dbReference>
<dbReference type="AlphaFoldDB" id="A0A7J0H4W4"/>
<name>A0A7J0H4W4_9ERIC</name>
<evidence type="ECO:0000313" key="3">
    <source>
        <dbReference type="EMBL" id="GFZ18102.1"/>
    </source>
</evidence>
<keyword evidence="4" id="KW-1185">Reference proteome</keyword>
<evidence type="ECO:0000256" key="1">
    <source>
        <dbReference type="ARBA" id="ARBA00022737"/>
    </source>
</evidence>
<organism evidence="3 4">
    <name type="scientific">Actinidia rufa</name>
    <dbReference type="NCBI Taxonomy" id="165716"/>
    <lineage>
        <taxon>Eukaryota</taxon>
        <taxon>Viridiplantae</taxon>
        <taxon>Streptophyta</taxon>
        <taxon>Embryophyta</taxon>
        <taxon>Tracheophyta</taxon>
        <taxon>Spermatophyta</taxon>
        <taxon>Magnoliopsida</taxon>
        <taxon>eudicotyledons</taxon>
        <taxon>Gunneridae</taxon>
        <taxon>Pentapetalae</taxon>
        <taxon>asterids</taxon>
        <taxon>Ericales</taxon>
        <taxon>Actinidiaceae</taxon>
        <taxon>Actinidia</taxon>
    </lineage>
</organism>
<accession>A0A7J0H4W4</accession>
<protein>
    <recommendedName>
        <fullName evidence="2">DC1 domain-containing protein</fullName>
    </recommendedName>
</protein>